<accession>A0A0F9EV72</accession>
<proteinExistence type="predicted"/>
<reference evidence="1" key="1">
    <citation type="journal article" date="2015" name="Nature">
        <title>Complex archaea that bridge the gap between prokaryotes and eukaryotes.</title>
        <authorList>
            <person name="Spang A."/>
            <person name="Saw J.H."/>
            <person name="Jorgensen S.L."/>
            <person name="Zaremba-Niedzwiedzka K."/>
            <person name="Martijn J."/>
            <person name="Lind A.E."/>
            <person name="van Eijk R."/>
            <person name="Schleper C."/>
            <person name="Guy L."/>
            <person name="Ettema T.J."/>
        </authorList>
    </citation>
    <scope>NUCLEOTIDE SEQUENCE</scope>
</reference>
<name>A0A0F9EV72_9ZZZZ</name>
<dbReference type="AlphaFoldDB" id="A0A0F9EV72"/>
<gene>
    <name evidence="1" type="ORF">LCGC14_2107830</name>
</gene>
<comment type="caution">
    <text evidence="1">The sequence shown here is derived from an EMBL/GenBank/DDBJ whole genome shotgun (WGS) entry which is preliminary data.</text>
</comment>
<protein>
    <submittedName>
        <fullName evidence="1">Uncharacterized protein</fullName>
    </submittedName>
</protein>
<sequence length="115" mass="12754">MGNKLSPEEITAMERVLDLLENIKTVPCAFVGQVSIHDSVVHELITELKAQLAKADKARLCPDGFKNGGKLGQKEVVEWGEGECPHHTLVRRVGSKMLRKDCNICWQELKSEEGG</sequence>
<organism evidence="1">
    <name type="scientific">marine sediment metagenome</name>
    <dbReference type="NCBI Taxonomy" id="412755"/>
    <lineage>
        <taxon>unclassified sequences</taxon>
        <taxon>metagenomes</taxon>
        <taxon>ecological metagenomes</taxon>
    </lineage>
</organism>
<evidence type="ECO:0000313" key="1">
    <source>
        <dbReference type="EMBL" id="KKL70146.1"/>
    </source>
</evidence>
<dbReference type="EMBL" id="LAZR01025984">
    <property type="protein sequence ID" value="KKL70146.1"/>
    <property type="molecule type" value="Genomic_DNA"/>
</dbReference>